<keyword evidence="4" id="KW-1185">Reference proteome</keyword>
<organism evidence="3 4">
    <name type="scientific">Syntrophus gentianae</name>
    <dbReference type="NCBI Taxonomy" id="43775"/>
    <lineage>
        <taxon>Bacteria</taxon>
        <taxon>Pseudomonadati</taxon>
        <taxon>Thermodesulfobacteriota</taxon>
        <taxon>Syntrophia</taxon>
        <taxon>Syntrophales</taxon>
        <taxon>Syntrophaceae</taxon>
        <taxon>Syntrophus</taxon>
    </lineage>
</organism>
<feature type="chain" id="PRO_5011440017" description="Porin" evidence="2">
    <location>
        <begin position="29"/>
        <end position="425"/>
    </location>
</feature>
<dbReference type="Proteomes" id="UP000198744">
    <property type="component" value="Unassembled WGS sequence"/>
</dbReference>
<feature type="signal peptide" evidence="2">
    <location>
        <begin position="1"/>
        <end position="28"/>
    </location>
</feature>
<evidence type="ECO:0000313" key="4">
    <source>
        <dbReference type="Proteomes" id="UP000198744"/>
    </source>
</evidence>
<dbReference type="STRING" id="43775.SAMN04489760_10839"/>
<evidence type="ECO:0008006" key="5">
    <source>
        <dbReference type="Google" id="ProtNLM"/>
    </source>
</evidence>
<dbReference type="Gene3D" id="2.40.160.10">
    <property type="entry name" value="Porin"/>
    <property type="match status" value="1"/>
</dbReference>
<feature type="coiled-coil region" evidence="1">
    <location>
        <begin position="37"/>
        <end position="75"/>
    </location>
</feature>
<dbReference type="SUPFAM" id="SSF56935">
    <property type="entry name" value="Porins"/>
    <property type="match status" value="1"/>
</dbReference>
<dbReference type="OrthoDB" id="5501113at2"/>
<evidence type="ECO:0000256" key="2">
    <source>
        <dbReference type="SAM" id="SignalP"/>
    </source>
</evidence>
<gene>
    <name evidence="3" type="ORF">SAMN04489760_10839</name>
</gene>
<sequence>MVIGKKRGVALILYGLLMWFSMTCPLWAAEADVVELINLLKSKNVVTQQEAESLLKEMDKNREKERAEIKKDITESAKKGDFLPSALKGFKFGTTIFAEWNAKDYDNGDSSNEFVVNRAYLTLTKDINSWLSLNVTTDIFQSKDKEDDKGNGWEIRLKNAYANLDLLGTQTKIGLIPTPSDTYDSAIWPYRVQGKHLLDETGTQSSADFGVTNEGSFGGSLDDEDYLKYAGNKYAGKWGGYMAGIYNGSGYADSEENDNKVVSGLVYVRPLPTVPILKGLQIAYTGTYGESNDKFKTGQTDNNPDWVVNVAQASLQHKMFTVMGQYYWGKGAYKSTEEYDREGYLLEGFVRIPKLEKLRLFGKYYHYDPNTDEDDDDYQTFVAGVSYDFSKEFMPYIAYEHREYEVQTAKLVDYDKYQVGFQLKF</sequence>
<dbReference type="InterPro" id="IPR023614">
    <property type="entry name" value="Porin_dom_sf"/>
</dbReference>
<dbReference type="EMBL" id="FOBS01000008">
    <property type="protein sequence ID" value="SEM25501.1"/>
    <property type="molecule type" value="Genomic_DNA"/>
</dbReference>
<reference evidence="3 4" key="1">
    <citation type="submission" date="2016-10" db="EMBL/GenBank/DDBJ databases">
        <authorList>
            <person name="de Groot N.N."/>
        </authorList>
    </citation>
    <scope>NUCLEOTIDE SEQUENCE [LARGE SCALE GENOMIC DNA]</scope>
    <source>
        <strain evidence="3 4">DSM 8423</strain>
    </source>
</reference>
<evidence type="ECO:0000256" key="1">
    <source>
        <dbReference type="SAM" id="Coils"/>
    </source>
</evidence>
<evidence type="ECO:0000313" key="3">
    <source>
        <dbReference type="EMBL" id="SEM25501.1"/>
    </source>
</evidence>
<keyword evidence="1" id="KW-0175">Coiled coil</keyword>
<dbReference type="RefSeq" id="WP_093883044.1">
    <property type="nucleotide sequence ID" value="NZ_FOBS01000008.1"/>
</dbReference>
<dbReference type="AlphaFoldDB" id="A0A1H7WVP7"/>
<accession>A0A1H7WVP7</accession>
<proteinExistence type="predicted"/>
<keyword evidence="2" id="KW-0732">Signal</keyword>
<protein>
    <recommendedName>
        <fullName evidence="5">Porin</fullName>
    </recommendedName>
</protein>
<name>A0A1H7WVP7_9BACT</name>